<dbReference type="GO" id="GO:0008270">
    <property type="term" value="F:zinc ion binding"/>
    <property type="evidence" value="ECO:0007669"/>
    <property type="project" value="UniProtKB-KW"/>
</dbReference>
<reference evidence="10" key="1">
    <citation type="submission" date="2019-05" db="EMBL/GenBank/DDBJ databases">
        <authorList>
            <person name="Zhang S."/>
            <person name="Liu J."/>
        </authorList>
    </citation>
    <scope>NUCLEOTIDE SEQUENCE [LARGE SCALE GENOMIC DNA]</scope>
</reference>
<dbReference type="PANTHER" id="PTHR45944">
    <property type="entry name" value="SCHNURRI, ISOFORM F"/>
    <property type="match status" value="1"/>
</dbReference>
<evidence type="ECO:0000256" key="5">
    <source>
        <dbReference type="ARBA" id="ARBA00022833"/>
    </source>
</evidence>
<feature type="compositionally biased region" description="Low complexity" evidence="9">
    <location>
        <begin position="138"/>
        <end position="156"/>
    </location>
</feature>
<keyword evidence="6" id="KW-0805">Transcription regulation</keyword>
<reference evidence="10" key="3">
    <citation type="submission" date="2025-09" db="UniProtKB">
        <authorList>
            <consortium name="Ensembl"/>
        </authorList>
    </citation>
    <scope>IDENTIFICATION</scope>
</reference>
<comment type="subcellular location">
    <subcellularLocation>
        <location evidence="1">Nucleus</location>
    </subcellularLocation>
</comment>
<feature type="compositionally biased region" description="Pro residues" evidence="9">
    <location>
        <begin position="212"/>
        <end position="223"/>
    </location>
</feature>
<gene>
    <name evidence="10" type="primary">HIVEP1</name>
</gene>
<feature type="compositionally biased region" description="Basic and acidic residues" evidence="9">
    <location>
        <begin position="30"/>
        <end position="40"/>
    </location>
</feature>
<reference evidence="10" key="2">
    <citation type="submission" date="2025-08" db="UniProtKB">
        <authorList>
            <consortium name="Ensembl"/>
        </authorList>
    </citation>
    <scope>IDENTIFICATION</scope>
</reference>
<proteinExistence type="predicted"/>
<dbReference type="GO" id="GO:0005634">
    <property type="term" value="C:nucleus"/>
    <property type="evidence" value="ECO:0007669"/>
    <property type="project" value="UniProtKB-SubCell"/>
</dbReference>
<dbReference type="PANTHER" id="PTHR45944:SF3">
    <property type="entry name" value="ZINC FINGER PROTEIN 40"/>
    <property type="match status" value="1"/>
</dbReference>
<dbReference type="Ensembl" id="ENSBGRT00000023622.1">
    <property type="protein sequence ID" value="ENSBGRP00000020422.1"/>
    <property type="gene ID" value="ENSBGRG00000012906.1"/>
</dbReference>
<keyword evidence="8" id="KW-0539">Nucleus</keyword>
<feature type="compositionally biased region" description="Acidic residues" evidence="9">
    <location>
        <begin position="41"/>
        <end position="63"/>
    </location>
</feature>
<sequence length="561" mass="57566">MLKKHIRTHTDVRPYHCTYCNFSFKTKDEKQRFSFERSGYDPEESDGAEDDDIENEEEDEDSQAESVLSAAPSAAASPQHLPARGGPGDPTGADEDASAPEGSPGGPTDAMDVLPRALPTKMTVLSALPSDCGGSPGSPGSAGPRAAGNAEAASRPPEGAPRSPCHQMSVDYPNPKEMLSGSAAGKAVALTQGAPCLSLPPPPASERSPQPGGAPPSTSPRPGPQEQKPQAALPPPAGLPSPQTHLFSHLPLHSQQQSRTPYNMVPVGGIQVVPAGLTYSTFVPIQAGPVQLTIPAVNVIHRPLGTPGDLSADGPGTASPAGVAELSSVVPCIPIGQIRVPTLQPLALSMETVNIVGLASASLGPPVRPPGLALNAVGLQVVAANPASQSSPAPPAPIPGLQIVNIALPTLIPSVSQVPVDTQGAPEMPAPPNRASREAPPTQPVGAHPGGRTPSPQGSPGVQRESAQKGLDPPAPARDQARRDSSSPRDTGKGASANHPKPRHDTPGAPCKPTSAPLPPPGRPRLPLDPEGPRPPPRRPVTQFSDVSSDDDEDRLVIATW</sequence>
<dbReference type="AlphaFoldDB" id="A0A8B9XH11"/>
<accession>A0A8B9XH11</accession>
<protein>
    <submittedName>
        <fullName evidence="10">HIVEP zinc finger 1</fullName>
    </submittedName>
</protein>
<dbReference type="GO" id="GO:0000981">
    <property type="term" value="F:DNA-binding transcription factor activity, RNA polymerase II-specific"/>
    <property type="evidence" value="ECO:0007669"/>
    <property type="project" value="TreeGrafter"/>
</dbReference>
<evidence type="ECO:0000256" key="4">
    <source>
        <dbReference type="ARBA" id="ARBA00022771"/>
    </source>
</evidence>
<keyword evidence="4" id="KW-0863">Zinc-finger</keyword>
<keyword evidence="11" id="KW-1185">Reference proteome</keyword>
<organism evidence="10 11">
    <name type="scientific">Bos mutus grunniens</name>
    <name type="common">Wild yak</name>
    <name type="synonym">Bos grunniens</name>
    <dbReference type="NCBI Taxonomy" id="30521"/>
    <lineage>
        <taxon>Eukaryota</taxon>
        <taxon>Metazoa</taxon>
        <taxon>Chordata</taxon>
        <taxon>Craniata</taxon>
        <taxon>Vertebrata</taxon>
        <taxon>Euteleostomi</taxon>
        <taxon>Mammalia</taxon>
        <taxon>Eutheria</taxon>
        <taxon>Laurasiatheria</taxon>
        <taxon>Artiodactyla</taxon>
        <taxon>Ruminantia</taxon>
        <taxon>Pecora</taxon>
        <taxon>Bovidae</taxon>
        <taxon>Bovinae</taxon>
        <taxon>Bos</taxon>
    </lineage>
</organism>
<evidence type="ECO:0000256" key="2">
    <source>
        <dbReference type="ARBA" id="ARBA00022723"/>
    </source>
</evidence>
<evidence type="ECO:0000256" key="9">
    <source>
        <dbReference type="SAM" id="MobiDB-lite"/>
    </source>
</evidence>
<evidence type="ECO:0000256" key="8">
    <source>
        <dbReference type="ARBA" id="ARBA00023242"/>
    </source>
</evidence>
<feature type="compositionally biased region" description="Basic and acidic residues" evidence="9">
    <location>
        <begin position="479"/>
        <end position="492"/>
    </location>
</feature>
<evidence type="ECO:0000256" key="3">
    <source>
        <dbReference type="ARBA" id="ARBA00022737"/>
    </source>
</evidence>
<feature type="region of interest" description="Disordered" evidence="9">
    <location>
        <begin position="30"/>
        <end position="246"/>
    </location>
</feature>
<feature type="compositionally biased region" description="Low complexity" evidence="9">
    <location>
        <begin position="69"/>
        <end position="78"/>
    </location>
</feature>
<dbReference type="SUPFAM" id="SSF57667">
    <property type="entry name" value="beta-beta-alpha zinc fingers"/>
    <property type="match status" value="1"/>
</dbReference>
<dbReference type="InterPro" id="IPR051969">
    <property type="entry name" value="Zinc-finger_DNA-bd_regulators"/>
</dbReference>
<evidence type="ECO:0000256" key="7">
    <source>
        <dbReference type="ARBA" id="ARBA00023163"/>
    </source>
</evidence>
<dbReference type="Proteomes" id="UP000694520">
    <property type="component" value="Chromosome 24"/>
</dbReference>
<name>A0A8B9XH11_BOSMU</name>
<dbReference type="Gene3D" id="3.30.160.60">
    <property type="entry name" value="Classic Zinc Finger"/>
    <property type="match status" value="1"/>
</dbReference>
<keyword evidence="5" id="KW-0862">Zinc</keyword>
<dbReference type="GO" id="GO:0000978">
    <property type="term" value="F:RNA polymerase II cis-regulatory region sequence-specific DNA binding"/>
    <property type="evidence" value="ECO:0007669"/>
    <property type="project" value="TreeGrafter"/>
</dbReference>
<keyword evidence="2" id="KW-0479">Metal-binding</keyword>
<keyword evidence="7" id="KW-0804">Transcription</keyword>
<evidence type="ECO:0000256" key="1">
    <source>
        <dbReference type="ARBA" id="ARBA00004123"/>
    </source>
</evidence>
<evidence type="ECO:0000313" key="10">
    <source>
        <dbReference type="Ensembl" id="ENSBGRP00000020422.1"/>
    </source>
</evidence>
<dbReference type="GeneTree" id="ENSGT00940000158242"/>
<feature type="region of interest" description="Disordered" evidence="9">
    <location>
        <begin position="419"/>
        <end position="561"/>
    </location>
</feature>
<evidence type="ECO:0000256" key="6">
    <source>
        <dbReference type="ARBA" id="ARBA00023015"/>
    </source>
</evidence>
<evidence type="ECO:0000313" key="11">
    <source>
        <dbReference type="Proteomes" id="UP000694520"/>
    </source>
</evidence>
<keyword evidence="3" id="KW-0677">Repeat</keyword>
<dbReference type="InterPro" id="IPR036236">
    <property type="entry name" value="Znf_C2H2_sf"/>
</dbReference>